<evidence type="ECO:0000256" key="3">
    <source>
        <dbReference type="ARBA" id="ARBA00023136"/>
    </source>
</evidence>
<keyword evidence="4" id="KW-0325">Glycoprotein</keyword>
<dbReference type="GO" id="GO:0008305">
    <property type="term" value="C:integrin complex"/>
    <property type="evidence" value="ECO:0007669"/>
    <property type="project" value="TreeGrafter"/>
</dbReference>
<dbReference type="GO" id="GO:0005178">
    <property type="term" value="F:integrin binding"/>
    <property type="evidence" value="ECO:0007669"/>
    <property type="project" value="TreeGrafter"/>
</dbReference>
<dbReference type="GO" id="GO:0007229">
    <property type="term" value="P:integrin-mediated signaling pathway"/>
    <property type="evidence" value="ECO:0007669"/>
    <property type="project" value="UniProtKB-KW"/>
</dbReference>
<sequence>MKSERIAQNETNLVFKPNCAEDVCLTDLKLHGRFLNFESPFELNSSRTMELQYNISNEGESGYGTLLEIKFARNISIIKAMAFCEIGADNLSCLINNGQALQRGKVITVNITLDATELDGTELDFEARLFSDGNETFNEDNLIQSSISLVRHSSVSIVEYFNPSHINLDTTFSNVSTSLKVQIDNYGPSYMRATNVTMFIPVLFKQMELIHFDTINSNIINERNYLEWTEECSVSNIEINHTSFIHWRKFESPAMVQKKSSYLSCFDEFITCKCLKFTLKELPAMNDPLWINLQMTIFPQAMINVMPEDTQTIFLYVNLSLEVPTDEVTLIASGSLMLYRAVHKFPLWVYVTTITLSTVILTSIVQALRKINFFKRMTRSDMERKLEAKESAITDGSIMMINIPIQKLSTETTVIEETMKPAT</sequence>
<proteinExistence type="predicted"/>
<keyword evidence="7" id="KW-1185">Reference proteome</keyword>
<dbReference type="PANTHER" id="PTHR23220:SF83">
    <property type="entry name" value="INTEGRIN ALPHA-PS3-RELATED"/>
    <property type="match status" value="1"/>
</dbReference>
<reference evidence="6" key="2">
    <citation type="submission" date="2020-05" db="UniProtKB">
        <authorList>
            <consortium name="EnsemblMetazoa"/>
        </authorList>
    </citation>
    <scope>IDENTIFICATION</scope>
    <source>
        <strain evidence="6">LVP_AGWG</strain>
    </source>
</reference>
<keyword evidence="3" id="KW-0472">Membrane</keyword>
<dbReference type="SUPFAM" id="SSF69179">
    <property type="entry name" value="Integrin domains"/>
    <property type="match status" value="1"/>
</dbReference>
<keyword evidence="2" id="KW-0401">Integrin</keyword>
<feature type="domain" description="Integrin alpha second immunoglobulin-like" evidence="5">
    <location>
        <begin position="19"/>
        <end position="144"/>
    </location>
</feature>
<dbReference type="EnsemblMetazoa" id="AAEL021173-RA">
    <property type="protein sequence ID" value="AAEL021173-PA"/>
    <property type="gene ID" value="AAEL021173"/>
</dbReference>
<gene>
    <name evidence="6" type="primary">110676236</name>
</gene>
<evidence type="ECO:0000313" key="6">
    <source>
        <dbReference type="EnsemblMetazoa" id="AAEL021173-PA"/>
    </source>
</evidence>
<dbReference type="PANTHER" id="PTHR23220">
    <property type="entry name" value="INTEGRIN ALPHA"/>
    <property type="match status" value="1"/>
</dbReference>
<dbReference type="GO" id="GO:0009897">
    <property type="term" value="C:external side of plasma membrane"/>
    <property type="evidence" value="ECO:0007669"/>
    <property type="project" value="TreeGrafter"/>
</dbReference>
<dbReference type="Proteomes" id="UP000008820">
    <property type="component" value="Chromosome 2"/>
</dbReference>
<dbReference type="InterPro" id="IPR032695">
    <property type="entry name" value="Integrin_dom_sf"/>
</dbReference>
<dbReference type="AlphaFoldDB" id="A0A6I8TMZ8"/>
<evidence type="ECO:0000313" key="7">
    <source>
        <dbReference type="Proteomes" id="UP000008820"/>
    </source>
</evidence>
<reference evidence="6 7" key="1">
    <citation type="submission" date="2017-06" db="EMBL/GenBank/DDBJ databases">
        <title>Aedes aegypti genome working group (AGWG) sequencing and assembly.</title>
        <authorList>
            <consortium name="Aedes aegypti Genome Working Group (AGWG)"/>
            <person name="Matthews B.J."/>
        </authorList>
    </citation>
    <scope>NUCLEOTIDE SEQUENCE [LARGE SCALE GENOMIC DNA]</scope>
    <source>
        <strain evidence="6 7">LVP_AGWG</strain>
    </source>
</reference>
<evidence type="ECO:0000256" key="2">
    <source>
        <dbReference type="ARBA" id="ARBA00023037"/>
    </source>
</evidence>
<dbReference type="Pfam" id="PF20805">
    <property type="entry name" value="Integrin_A_Ig_2"/>
    <property type="match status" value="1"/>
</dbReference>
<organism evidence="6 7">
    <name type="scientific">Aedes aegypti</name>
    <name type="common">Yellowfever mosquito</name>
    <name type="synonym">Culex aegypti</name>
    <dbReference type="NCBI Taxonomy" id="7159"/>
    <lineage>
        <taxon>Eukaryota</taxon>
        <taxon>Metazoa</taxon>
        <taxon>Ecdysozoa</taxon>
        <taxon>Arthropoda</taxon>
        <taxon>Hexapoda</taxon>
        <taxon>Insecta</taxon>
        <taxon>Pterygota</taxon>
        <taxon>Neoptera</taxon>
        <taxon>Endopterygota</taxon>
        <taxon>Diptera</taxon>
        <taxon>Nematocera</taxon>
        <taxon>Culicoidea</taxon>
        <taxon>Culicidae</taxon>
        <taxon>Culicinae</taxon>
        <taxon>Aedini</taxon>
        <taxon>Aedes</taxon>
        <taxon>Stegomyia</taxon>
    </lineage>
</organism>
<protein>
    <recommendedName>
        <fullName evidence="5">Integrin alpha second immunoglobulin-like domain-containing protein</fullName>
    </recommendedName>
</protein>
<dbReference type="Gene3D" id="1.20.5.930">
    <property type="entry name" value="Bicelle-embedded integrin alpha(iib) transmembrane segment"/>
    <property type="match status" value="1"/>
</dbReference>
<evidence type="ECO:0000256" key="1">
    <source>
        <dbReference type="ARBA" id="ARBA00004479"/>
    </source>
</evidence>
<comment type="subcellular location">
    <subcellularLocation>
        <location evidence="1">Membrane</location>
        <topology evidence="1">Single-pass type I membrane protein</topology>
    </subcellularLocation>
</comment>
<dbReference type="GO" id="GO:0007157">
    <property type="term" value="P:heterophilic cell-cell adhesion via plasma membrane cell adhesion molecules"/>
    <property type="evidence" value="ECO:0007669"/>
    <property type="project" value="UniProtKB-ARBA"/>
</dbReference>
<accession>A0A6I8TMZ8</accession>
<dbReference type="InParanoid" id="A0A6I8TMZ8"/>
<dbReference type="GO" id="GO:0007160">
    <property type="term" value="P:cell-matrix adhesion"/>
    <property type="evidence" value="ECO:0007669"/>
    <property type="project" value="TreeGrafter"/>
</dbReference>
<dbReference type="InterPro" id="IPR048285">
    <property type="entry name" value="Integrin_alpha_Ig-like_2"/>
</dbReference>
<evidence type="ECO:0000256" key="4">
    <source>
        <dbReference type="ARBA" id="ARBA00023180"/>
    </source>
</evidence>
<evidence type="ECO:0000259" key="5">
    <source>
        <dbReference type="Pfam" id="PF20805"/>
    </source>
</evidence>
<name>A0A6I8TMZ8_AEDAE</name>
<dbReference type="GO" id="GO:0033627">
    <property type="term" value="P:cell adhesion mediated by integrin"/>
    <property type="evidence" value="ECO:0007669"/>
    <property type="project" value="TreeGrafter"/>
</dbReference>
<dbReference type="Gene3D" id="2.60.40.1510">
    <property type="entry name" value="ntegrin, alpha v. Chain A, domain 3"/>
    <property type="match status" value="1"/>
</dbReference>